<dbReference type="EMBL" id="OBEH01000002">
    <property type="protein sequence ID" value="SNY99566.1"/>
    <property type="molecule type" value="Genomic_DNA"/>
</dbReference>
<dbReference type="InterPro" id="IPR050090">
    <property type="entry name" value="Tyrosine_recombinase_XerCD"/>
</dbReference>
<evidence type="ECO:0000256" key="4">
    <source>
        <dbReference type="ARBA" id="ARBA00023172"/>
    </source>
</evidence>
<evidence type="ECO:0000313" key="9">
    <source>
        <dbReference type="Proteomes" id="UP000219048"/>
    </source>
</evidence>
<dbReference type="SUPFAM" id="SSF56349">
    <property type="entry name" value="DNA breaking-rejoining enzymes"/>
    <property type="match status" value="1"/>
</dbReference>
<dbReference type="GO" id="GO:0006310">
    <property type="term" value="P:DNA recombination"/>
    <property type="evidence" value="ECO:0007669"/>
    <property type="project" value="UniProtKB-KW"/>
</dbReference>
<evidence type="ECO:0000259" key="7">
    <source>
        <dbReference type="PROSITE" id="PS51900"/>
    </source>
</evidence>
<sequence>MFANFFLNFESMKTFLSLVLDTRRKKKDGSFPIILRLTHFRKTTSISTGFSVPKKYWNSRKTEITKNYPNADSVHRLNNLLLKEKTKANDIINKLYDEKKLHYMSIDDVKNRIVKNHKYVSFIGYGYSLVEDLKKSHRYGTARSYKGSLSILRTFMNGRDLKFNEFNYSFILKFEKYHLSKGNSLNSLSSYLRSYRAIFNKGIKEGLIDREAYPFFNYTIRQTPTKKRAIDFKYIKRIVDLELPKDTTLFRYRNYFICSYLLYGMNFTDMAYLKLENIVDSRLKFRRKKTGKLFDIKITDTLKEILSIYTDGKSQQDYIFPIIKRSSLEIQEREIAWERKRYNAGLKEIAKLCGIEEKLTTYVSRHTFATQALLKNIPVMAISAMLGHSKLDTTQIYLKSLPTTMLDNYHERVSNF</sequence>
<evidence type="ECO:0000256" key="3">
    <source>
        <dbReference type="ARBA" id="ARBA00023125"/>
    </source>
</evidence>
<evidence type="ECO:0000313" key="8">
    <source>
        <dbReference type="EMBL" id="SNY99566.1"/>
    </source>
</evidence>
<proteinExistence type="inferred from homology"/>
<dbReference type="InterPro" id="IPR011010">
    <property type="entry name" value="DNA_brk_join_enz"/>
</dbReference>
<evidence type="ECO:0000256" key="2">
    <source>
        <dbReference type="ARBA" id="ARBA00022908"/>
    </source>
</evidence>
<dbReference type="Gene3D" id="1.10.443.10">
    <property type="entry name" value="Intergrase catalytic core"/>
    <property type="match status" value="1"/>
</dbReference>
<reference evidence="9" key="1">
    <citation type="submission" date="2017-09" db="EMBL/GenBank/DDBJ databases">
        <authorList>
            <person name="Varghese N."/>
            <person name="Submissions S."/>
        </authorList>
    </citation>
    <scope>NUCLEOTIDE SEQUENCE [LARGE SCALE GENOMIC DNA]</scope>
    <source>
        <strain evidence="9">DSM 25885</strain>
    </source>
</reference>
<dbReference type="GO" id="GO:0015074">
    <property type="term" value="P:DNA integration"/>
    <property type="evidence" value="ECO:0007669"/>
    <property type="project" value="UniProtKB-KW"/>
</dbReference>
<evidence type="ECO:0000259" key="6">
    <source>
        <dbReference type="PROSITE" id="PS51898"/>
    </source>
</evidence>
<dbReference type="Pfam" id="PF00589">
    <property type="entry name" value="Phage_integrase"/>
    <property type="match status" value="1"/>
</dbReference>
<dbReference type="PROSITE" id="PS51898">
    <property type="entry name" value="TYR_RECOMBINASE"/>
    <property type="match status" value="1"/>
</dbReference>
<protein>
    <submittedName>
        <fullName evidence="8">Site-specific recombinase XerD</fullName>
    </submittedName>
</protein>
<organism evidence="8 9">
    <name type="scientific">Flagellimonas pacifica</name>
    <dbReference type="NCBI Taxonomy" id="1247520"/>
    <lineage>
        <taxon>Bacteria</taxon>
        <taxon>Pseudomonadati</taxon>
        <taxon>Bacteroidota</taxon>
        <taxon>Flavobacteriia</taxon>
        <taxon>Flavobacteriales</taxon>
        <taxon>Flavobacteriaceae</taxon>
        <taxon>Flagellimonas</taxon>
    </lineage>
</organism>
<dbReference type="Pfam" id="PF13102">
    <property type="entry name" value="Phage_int_SAM_5"/>
    <property type="match status" value="1"/>
</dbReference>
<dbReference type="Pfam" id="PF17293">
    <property type="entry name" value="Arm-DNA-bind_5"/>
    <property type="match status" value="1"/>
</dbReference>
<keyword evidence="4" id="KW-0233">DNA recombination</keyword>
<feature type="domain" description="Core-binding (CB)" evidence="7">
    <location>
        <begin position="127"/>
        <end position="203"/>
    </location>
</feature>
<dbReference type="InterPro" id="IPR044068">
    <property type="entry name" value="CB"/>
</dbReference>
<keyword evidence="2" id="KW-0229">DNA integration</keyword>
<dbReference type="InterPro" id="IPR002104">
    <property type="entry name" value="Integrase_catalytic"/>
</dbReference>
<dbReference type="PANTHER" id="PTHR30349:SF64">
    <property type="entry name" value="PROPHAGE INTEGRASE INTD-RELATED"/>
    <property type="match status" value="1"/>
</dbReference>
<dbReference type="InterPro" id="IPR010998">
    <property type="entry name" value="Integrase_recombinase_N"/>
</dbReference>
<name>A0A285MUS7_9FLAO</name>
<gene>
    <name evidence="8" type="ORF">SAMN06265377_1377</name>
</gene>
<evidence type="ECO:0000256" key="5">
    <source>
        <dbReference type="PROSITE-ProRule" id="PRU01248"/>
    </source>
</evidence>
<comment type="similarity">
    <text evidence="1">Belongs to the 'phage' integrase family.</text>
</comment>
<dbReference type="GO" id="GO:0003677">
    <property type="term" value="F:DNA binding"/>
    <property type="evidence" value="ECO:0007669"/>
    <property type="project" value="UniProtKB-UniRule"/>
</dbReference>
<keyword evidence="9" id="KW-1185">Reference proteome</keyword>
<dbReference type="PROSITE" id="PS51900">
    <property type="entry name" value="CB"/>
    <property type="match status" value="1"/>
</dbReference>
<dbReference type="PANTHER" id="PTHR30349">
    <property type="entry name" value="PHAGE INTEGRASE-RELATED"/>
    <property type="match status" value="1"/>
</dbReference>
<feature type="domain" description="Tyr recombinase" evidence="6">
    <location>
        <begin position="225"/>
        <end position="411"/>
    </location>
</feature>
<dbReference type="Gene3D" id="1.10.150.130">
    <property type="match status" value="1"/>
</dbReference>
<dbReference type="InterPro" id="IPR013762">
    <property type="entry name" value="Integrase-like_cat_sf"/>
</dbReference>
<dbReference type="AlphaFoldDB" id="A0A285MUS7"/>
<evidence type="ECO:0000256" key="1">
    <source>
        <dbReference type="ARBA" id="ARBA00008857"/>
    </source>
</evidence>
<dbReference type="InterPro" id="IPR025269">
    <property type="entry name" value="SAM-like_dom"/>
</dbReference>
<keyword evidence="3 5" id="KW-0238">DNA-binding</keyword>
<accession>A0A285MUS7</accession>
<dbReference type="InterPro" id="IPR035386">
    <property type="entry name" value="Arm-DNA-bind_5"/>
</dbReference>
<dbReference type="CDD" id="cd01185">
    <property type="entry name" value="INTN1_C_like"/>
    <property type="match status" value="1"/>
</dbReference>
<dbReference type="Proteomes" id="UP000219048">
    <property type="component" value="Unassembled WGS sequence"/>
</dbReference>